<organism evidence="15 16">
    <name type="scientific">Artemisia annua</name>
    <name type="common">Sweet wormwood</name>
    <dbReference type="NCBI Taxonomy" id="35608"/>
    <lineage>
        <taxon>Eukaryota</taxon>
        <taxon>Viridiplantae</taxon>
        <taxon>Streptophyta</taxon>
        <taxon>Embryophyta</taxon>
        <taxon>Tracheophyta</taxon>
        <taxon>Spermatophyta</taxon>
        <taxon>Magnoliopsida</taxon>
        <taxon>eudicotyledons</taxon>
        <taxon>Gunneridae</taxon>
        <taxon>Pentapetalae</taxon>
        <taxon>asterids</taxon>
        <taxon>campanulids</taxon>
        <taxon>Asterales</taxon>
        <taxon>Asteraceae</taxon>
        <taxon>Asteroideae</taxon>
        <taxon>Anthemideae</taxon>
        <taxon>Artemisiinae</taxon>
        <taxon>Artemisia</taxon>
    </lineage>
</organism>
<keyword evidence="6 12" id="KW-0479">Metal-binding</keyword>
<dbReference type="InterPro" id="IPR001128">
    <property type="entry name" value="Cyt_P450"/>
</dbReference>
<keyword evidence="5" id="KW-0812">Transmembrane</keyword>
<evidence type="ECO:0000256" key="6">
    <source>
        <dbReference type="ARBA" id="ARBA00022723"/>
    </source>
</evidence>
<evidence type="ECO:0000313" key="16">
    <source>
        <dbReference type="Proteomes" id="UP000245207"/>
    </source>
</evidence>
<evidence type="ECO:0000256" key="2">
    <source>
        <dbReference type="ARBA" id="ARBA00004167"/>
    </source>
</evidence>
<evidence type="ECO:0000256" key="3">
    <source>
        <dbReference type="ARBA" id="ARBA00010617"/>
    </source>
</evidence>
<dbReference type="InterPro" id="IPR017972">
    <property type="entry name" value="Cyt_P450_CS"/>
</dbReference>
<dbReference type="GO" id="GO:0020037">
    <property type="term" value="F:heme binding"/>
    <property type="evidence" value="ECO:0007669"/>
    <property type="project" value="InterPro"/>
</dbReference>
<dbReference type="InterPro" id="IPR002403">
    <property type="entry name" value="Cyt_P450_E_grp-IV"/>
</dbReference>
<comment type="caution">
    <text evidence="15">The sequence shown here is derived from an EMBL/GenBank/DDBJ whole genome shotgun (WGS) entry which is preliminary data.</text>
</comment>
<feature type="chain" id="PRO_5015769634" evidence="14">
    <location>
        <begin position="18"/>
        <end position="479"/>
    </location>
</feature>
<evidence type="ECO:0000256" key="9">
    <source>
        <dbReference type="ARBA" id="ARBA00023004"/>
    </source>
</evidence>
<evidence type="ECO:0000256" key="10">
    <source>
        <dbReference type="ARBA" id="ARBA00023033"/>
    </source>
</evidence>
<comment type="similarity">
    <text evidence="3 13">Belongs to the cytochrome P450 family.</text>
</comment>
<keyword evidence="7" id="KW-1133">Transmembrane helix</keyword>
<evidence type="ECO:0000256" key="7">
    <source>
        <dbReference type="ARBA" id="ARBA00022989"/>
    </source>
</evidence>
<dbReference type="Gene3D" id="1.10.630.10">
    <property type="entry name" value="Cytochrome P450"/>
    <property type="match status" value="1"/>
</dbReference>
<dbReference type="AlphaFoldDB" id="A0A2U1KJQ0"/>
<dbReference type="GO" id="GO:0016125">
    <property type="term" value="P:sterol metabolic process"/>
    <property type="evidence" value="ECO:0007669"/>
    <property type="project" value="TreeGrafter"/>
</dbReference>
<keyword evidence="9 12" id="KW-0408">Iron</keyword>
<protein>
    <submittedName>
        <fullName evidence="15">Cytochrome P450</fullName>
    </submittedName>
</protein>
<dbReference type="Pfam" id="PF00067">
    <property type="entry name" value="p450"/>
    <property type="match status" value="1"/>
</dbReference>
<dbReference type="GO" id="GO:0016705">
    <property type="term" value="F:oxidoreductase activity, acting on paired donors, with incorporation or reduction of molecular oxygen"/>
    <property type="evidence" value="ECO:0007669"/>
    <property type="project" value="InterPro"/>
</dbReference>
<dbReference type="FunFam" id="1.10.630.10:FF:000020">
    <property type="entry name" value="Cytochrome P450 family protein"/>
    <property type="match status" value="1"/>
</dbReference>
<proteinExistence type="inferred from homology"/>
<evidence type="ECO:0000256" key="11">
    <source>
        <dbReference type="ARBA" id="ARBA00023136"/>
    </source>
</evidence>
<dbReference type="PRINTS" id="PR00385">
    <property type="entry name" value="P450"/>
</dbReference>
<evidence type="ECO:0000256" key="4">
    <source>
        <dbReference type="ARBA" id="ARBA00022617"/>
    </source>
</evidence>
<feature type="binding site" description="axial binding residue" evidence="12">
    <location>
        <position position="421"/>
    </location>
    <ligand>
        <name>heme</name>
        <dbReference type="ChEBI" id="CHEBI:30413"/>
    </ligand>
    <ligandPart>
        <name>Fe</name>
        <dbReference type="ChEBI" id="CHEBI:18248"/>
    </ligandPart>
</feature>
<dbReference type="Proteomes" id="UP000245207">
    <property type="component" value="Unassembled WGS sequence"/>
</dbReference>
<sequence>MWPISLWVVALVVVISTHWVYKWRNPKCNGNLPPGSMGWPLVGETIQFFTTDRTSGVPTFIKQRMERYGSIFKTSLVGVQVIVSTDSDLNSLVFKKEDEVFQSWWPNSMTEVFGRTNLSTLYGGLHKFTKNMVLNQFGPERLKQMLSEIESVSKIHLARWAQKGTVEVKTAASDMILSFAAKKLISHDLDKSLENMRENFEAFITGLISFPIAIPGTAYYKCLQGRKKVMKMLNNMLEERRRNPNNVSNDYFDYVIEELKQDDTLLTEAIALDLMFLLLFASYETTSMTTTVAIKLLMDNPKALKELTEEQDKIVKARANPDSGLTWEEYKSMTFMFQVINESVRLANIVPAIFRKIIKDFTFKDYTIPSGWVIMISPPATYLNPDTYKDPLEFNPWRWEGMGIKGASKDFMAFGGGQRFCVGADFARLEMAVTLHNLVTKYRWKLIKGGEMIRTPGLHFPNGLHVHFSKKNEDNQISN</sequence>
<accession>A0A2U1KJQ0</accession>
<dbReference type="PROSITE" id="PS00086">
    <property type="entry name" value="CYTOCHROME_P450"/>
    <property type="match status" value="1"/>
</dbReference>
<dbReference type="SUPFAM" id="SSF48264">
    <property type="entry name" value="Cytochrome P450"/>
    <property type="match status" value="1"/>
</dbReference>
<name>A0A2U1KJQ0_ARTAN</name>
<evidence type="ECO:0000256" key="13">
    <source>
        <dbReference type="RuleBase" id="RU000461"/>
    </source>
</evidence>
<dbReference type="GO" id="GO:0010268">
    <property type="term" value="P:brassinosteroid homeostasis"/>
    <property type="evidence" value="ECO:0007669"/>
    <property type="project" value="TreeGrafter"/>
</dbReference>
<keyword evidence="10 13" id="KW-0503">Monooxygenase</keyword>
<comment type="cofactor">
    <cofactor evidence="1 12">
        <name>heme</name>
        <dbReference type="ChEBI" id="CHEBI:30413"/>
    </cofactor>
</comment>
<evidence type="ECO:0000313" key="15">
    <source>
        <dbReference type="EMBL" id="PWA36951.1"/>
    </source>
</evidence>
<dbReference type="OrthoDB" id="1372046at2759"/>
<evidence type="ECO:0000256" key="14">
    <source>
        <dbReference type="SAM" id="SignalP"/>
    </source>
</evidence>
<dbReference type="EMBL" id="PKPP01017444">
    <property type="protein sequence ID" value="PWA36951.1"/>
    <property type="molecule type" value="Genomic_DNA"/>
</dbReference>
<keyword evidence="11" id="KW-0472">Membrane</keyword>
<keyword evidence="8 13" id="KW-0560">Oxidoreductase</keyword>
<dbReference type="GO" id="GO:0005506">
    <property type="term" value="F:iron ion binding"/>
    <property type="evidence" value="ECO:0007669"/>
    <property type="project" value="InterPro"/>
</dbReference>
<comment type="subcellular location">
    <subcellularLocation>
        <location evidence="2">Membrane</location>
        <topology evidence="2">Single-pass membrane protein</topology>
    </subcellularLocation>
</comment>
<evidence type="ECO:0000256" key="5">
    <source>
        <dbReference type="ARBA" id="ARBA00022692"/>
    </source>
</evidence>
<dbReference type="InterPro" id="IPR036396">
    <property type="entry name" value="Cyt_P450_sf"/>
</dbReference>
<evidence type="ECO:0000256" key="1">
    <source>
        <dbReference type="ARBA" id="ARBA00001971"/>
    </source>
</evidence>
<dbReference type="CDD" id="cd11043">
    <property type="entry name" value="CYP90-like"/>
    <property type="match status" value="1"/>
</dbReference>
<reference evidence="15 16" key="1">
    <citation type="journal article" date="2018" name="Mol. Plant">
        <title>The genome of Artemisia annua provides insight into the evolution of Asteraceae family and artemisinin biosynthesis.</title>
        <authorList>
            <person name="Shen Q."/>
            <person name="Zhang L."/>
            <person name="Liao Z."/>
            <person name="Wang S."/>
            <person name="Yan T."/>
            <person name="Shi P."/>
            <person name="Liu M."/>
            <person name="Fu X."/>
            <person name="Pan Q."/>
            <person name="Wang Y."/>
            <person name="Lv Z."/>
            <person name="Lu X."/>
            <person name="Zhang F."/>
            <person name="Jiang W."/>
            <person name="Ma Y."/>
            <person name="Chen M."/>
            <person name="Hao X."/>
            <person name="Li L."/>
            <person name="Tang Y."/>
            <person name="Lv G."/>
            <person name="Zhou Y."/>
            <person name="Sun X."/>
            <person name="Brodelius P.E."/>
            <person name="Rose J.K.C."/>
            <person name="Tang K."/>
        </authorList>
    </citation>
    <scope>NUCLEOTIDE SEQUENCE [LARGE SCALE GENOMIC DNA]</scope>
    <source>
        <strain evidence="16">cv. Huhao1</strain>
        <tissue evidence="15">Leaf</tissue>
    </source>
</reference>
<evidence type="ECO:0000256" key="8">
    <source>
        <dbReference type="ARBA" id="ARBA00023002"/>
    </source>
</evidence>
<gene>
    <name evidence="15" type="ORF">CTI12_AA595030</name>
</gene>
<dbReference type="STRING" id="35608.A0A2U1KJQ0"/>
<feature type="signal peptide" evidence="14">
    <location>
        <begin position="1"/>
        <end position="17"/>
    </location>
</feature>
<keyword evidence="14" id="KW-0732">Signal</keyword>
<dbReference type="PRINTS" id="PR00465">
    <property type="entry name" value="EP450IV"/>
</dbReference>
<keyword evidence="4 12" id="KW-0349">Heme</keyword>
<dbReference type="GO" id="GO:0016020">
    <property type="term" value="C:membrane"/>
    <property type="evidence" value="ECO:0007669"/>
    <property type="project" value="UniProtKB-SubCell"/>
</dbReference>
<evidence type="ECO:0000256" key="12">
    <source>
        <dbReference type="PIRSR" id="PIRSR602403-1"/>
    </source>
</evidence>
<keyword evidence="16" id="KW-1185">Reference proteome</keyword>
<dbReference type="GO" id="GO:0004497">
    <property type="term" value="F:monooxygenase activity"/>
    <property type="evidence" value="ECO:0007669"/>
    <property type="project" value="UniProtKB-KW"/>
</dbReference>
<dbReference type="PANTHER" id="PTHR24286">
    <property type="entry name" value="CYTOCHROME P450 26"/>
    <property type="match status" value="1"/>
</dbReference>
<dbReference type="PANTHER" id="PTHR24286:SF11">
    <property type="entry name" value="CYTOCHROME P450, FAMILY 87, SUBFAMILY A, POLYPEPTIDE 2"/>
    <property type="match status" value="1"/>
</dbReference>
<dbReference type="GO" id="GO:0016132">
    <property type="term" value="P:brassinosteroid biosynthetic process"/>
    <property type="evidence" value="ECO:0007669"/>
    <property type="project" value="TreeGrafter"/>
</dbReference>